<feature type="compositionally biased region" description="Basic and acidic residues" evidence="1">
    <location>
        <begin position="266"/>
        <end position="295"/>
    </location>
</feature>
<feature type="region of interest" description="Disordered" evidence="1">
    <location>
        <begin position="57"/>
        <end position="78"/>
    </location>
</feature>
<evidence type="ECO:0000313" key="5">
    <source>
        <dbReference type="Proteomes" id="UP000007494"/>
    </source>
</evidence>
<name>F0VF37_NEOCL</name>
<keyword evidence="2" id="KW-0732">Signal</keyword>
<reference evidence="5" key="3">
    <citation type="journal article" date="2012" name="PLoS Pathog.">
        <title>Comparative genomics of the apicomplexan parasites Toxoplasma gondii and Neospora caninum: Coccidia differing in host range and transmission strategy.</title>
        <authorList>
            <person name="Reid A.J."/>
            <person name="Vermont S.J."/>
            <person name="Cotton J.A."/>
            <person name="Harris D."/>
            <person name="Hill-Cawthorne G.A."/>
            <person name="Konen-Waisman S."/>
            <person name="Latham S.M."/>
            <person name="Mourier T."/>
            <person name="Norton R."/>
            <person name="Quail M.A."/>
            <person name="Sanders M."/>
            <person name="Shanmugam D."/>
            <person name="Sohal A."/>
            <person name="Wasmuth J.D."/>
            <person name="Brunk B."/>
            <person name="Grigg M.E."/>
            <person name="Howard J.C."/>
            <person name="Parkinson J."/>
            <person name="Roos D.S."/>
            <person name="Trees A.J."/>
            <person name="Berriman M."/>
            <person name="Pain A."/>
            <person name="Wastling J.M."/>
        </authorList>
    </citation>
    <scope>NUCLEOTIDE SEQUENCE [LARGE SCALE GENOMIC DNA]</scope>
    <source>
        <strain evidence="5">Liverpool</strain>
    </source>
</reference>
<dbReference type="AlphaFoldDB" id="F0VF37"/>
<dbReference type="eggNOG" id="ENOG502QYKN">
    <property type="taxonomic scope" value="Eukaryota"/>
</dbReference>
<gene>
    <name evidence="4" type="ORF">BN1204_021190</name>
    <name evidence="3" type="ORF">NCLIV_021190</name>
</gene>
<protein>
    <submittedName>
        <fullName evidence="3">Uncharacterized protein</fullName>
    </submittedName>
</protein>
<accession>F0VF37</accession>
<dbReference type="VEuPathDB" id="ToxoDB:NCLIV_021190"/>
<feature type="region of interest" description="Disordered" evidence="1">
    <location>
        <begin position="252"/>
        <end position="297"/>
    </location>
</feature>
<evidence type="ECO:0000256" key="1">
    <source>
        <dbReference type="SAM" id="MobiDB-lite"/>
    </source>
</evidence>
<sequence>MLLPNQLFCVASATMLFSLFLSEGRRGLYEAQALRPSRATGQDFRGYEDKTGTFANAEGSHLSAGSKSDDCETAEEGHENMRSFAEQAGHGIHATTDEEGLVSAAARIAQLNPEETVERWHAEQARGTQVGDFLDKLLGTKNIKVTDEERERIKPFAPASGPRSYTFSVEKVQKRSPFPGELYRTRQEPALAPRRETSGFFLSLGGAHKKSSDEKESDADKKSWGSAIGEAVDYAGDKVAEGWNALAARFTSPQSNQVASEAAARTAEERGDVDAVSETAHRPVTELGPDEKKPTADGTMKLACECRTAQAKPHH</sequence>
<feature type="compositionally biased region" description="Basic and acidic residues" evidence="1">
    <location>
        <begin position="67"/>
        <end position="78"/>
    </location>
</feature>
<dbReference type="GeneID" id="13444253"/>
<evidence type="ECO:0000256" key="2">
    <source>
        <dbReference type="SAM" id="SignalP"/>
    </source>
</evidence>
<dbReference type="Proteomes" id="UP000007494">
    <property type="component" value="Chromosome VIIa"/>
</dbReference>
<feature type="chain" id="PRO_5007655039" evidence="2">
    <location>
        <begin position="25"/>
        <end position="315"/>
    </location>
</feature>
<reference evidence="4" key="4">
    <citation type="journal article" date="2015" name="PLoS ONE">
        <title>Comprehensive Evaluation of Toxoplasma gondii VEG and Neospora caninum LIV Genomes with Tachyzoite Stage Transcriptome and Proteome Defines Novel Transcript Features.</title>
        <authorList>
            <person name="Ramaprasad A."/>
            <person name="Mourier T."/>
            <person name="Naeem R."/>
            <person name="Malas T.B."/>
            <person name="Moussa E."/>
            <person name="Panigrahi A."/>
            <person name="Vermont S.J."/>
            <person name="Otto T.D."/>
            <person name="Wastling J."/>
            <person name="Pain A."/>
        </authorList>
    </citation>
    <scope>NUCLEOTIDE SEQUENCE</scope>
    <source>
        <strain evidence="4">Liverpool</strain>
    </source>
</reference>
<dbReference type="InParanoid" id="F0VF37"/>
<dbReference type="EMBL" id="LN714481">
    <property type="protein sequence ID" value="CEL66299.1"/>
    <property type="molecule type" value="Genomic_DNA"/>
</dbReference>
<proteinExistence type="predicted"/>
<evidence type="ECO:0000313" key="4">
    <source>
        <dbReference type="EMBL" id="CEL66299.1"/>
    </source>
</evidence>
<dbReference type="OrthoDB" id="330081at2759"/>
<organism evidence="3 5">
    <name type="scientific">Neospora caninum (strain Liverpool)</name>
    <dbReference type="NCBI Taxonomy" id="572307"/>
    <lineage>
        <taxon>Eukaryota</taxon>
        <taxon>Sar</taxon>
        <taxon>Alveolata</taxon>
        <taxon>Apicomplexa</taxon>
        <taxon>Conoidasida</taxon>
        <taxon>Coccidia</taxon>
        <taxon>Eucoccidiorida</taxon>
        <taxon>Eimeriorina</taxon>
        <taxon>Sarcocystidae</taxon>
        <taxon>Neospora</taxon>
    </lineage>
</organism>
<dbReference type="EMBL" id="FR823388">
    <property type="protein sequence ID" value="CBZ52331.1"/>
    <property type="molecule type" value="Genomic_DNA"/>
</dbReference>
<feature type="signal peptide" evidence="2">
    <location>
        <begin position="1"/>
        <end position="24"/>
    </location>
</feature>
<evidence type="ECO:0000313" key="3">
    <source>
        <dbReference type="EMBL" id="CBZ52331.1"/>
    </source>
</evidence>
<dbReference type="RefSeq" id="XP_003882363.1">
    <property type="nucleotide sequence ID" value="XM_003882314.1"/>
</dbReference>
<keyword evidence="5" id="KW-1185">Reference proteome</keyword>
<dbReference type="OMA" id="QERIKPF"/>
<reference evidence="3" key="1">
    <citation type="submission" date="2011-02" db="EMBL/GenBank/DDBJ databases">
        <authorList>
            <person name="Aslett M."/>
        </authorList>
    </citation>
    <scope>NUCLEOTIDE SEQUENCE</scope>
    <source>
        <strain evidence="3">Liverpool</strain>
    </source>
</reference>
<reference evidence="3" key="2">
    <citation type="submission" date="2011-03" db="EMBL/GenBank/DDBJ databases">
        <title>Comparative genomics and transcriptomics of Neospora caninum and Toxoplasma gondii.</title>
        <authorList>
            <person name="Reid A.J."/>
            <person name="Sohal A."/>
            <person name="Harris D."/>
            <person name="Quail M."/>
            <person name="Sanders M."/>
            <person name="Berriman M."/>
            <person name="Wastling J.M."/>
            <person name="Pain A."/>
        </authorList>
    </citation>
    <scope>NUCLEOTIDE SEQUENCE</scope>
    <source>
        <strain evidence="3">Liverpool</strain>
    </source>
</reference>